<dbReference type="RefSeq" id="WP_259290711.1">
    <property type="nucleotide sequence ID" value="NZ_JANUXW010000001.1"/>
</dbReference>
<dbReference type="Pfam" id="PF00023">
    <property type="entry name" value="Ank"/>
    <property type="match status" value="1"/>
</dbReference>
<dbReference type="PROSITE" id="PS50088">
    <property type="entry name" value="ANK_REPEAT"/>
    <property type="match status" value="1"/>
</dbReference>
<dbReference type="InterPro" id="IPR002110">
    <property type="entry name" value="Ankyrin_rpt"/>
</dbReference>
<dbReference type="InterPro" id="IPR050776">
    <property type="entry name" value="Ank_Repeat/CDKN_Inhibitor"/>
</dbReference>
<organism evidence="4 5">
    <name type="scientific">Neisseria montereyensis</name>
    <dbReference type="NCBI Taxonomy" id="2973938"/>
    <lineage>
        <taxon>Bacteria</taxon>
        <taxon>Pseudomonadati</taxon>
        <taxon>Pseudomonadota</taxon>
        <taxon>Betaproteobacteria</taxon>
        <taxon>Neisseriales</taxon>
        <taxon>Neisseriaceae</taxon>
        <taxon>Neisseria</taxon>
    </lineage>
</organism>
<evidence type="ECO:0000256" key="1">
    <source>
        <dbReference type="ARBA" id="ARBA00022737"/>
    </source>
</evidence>
<dbReference type="Proteomes" id="UP001166947">
    <property type="component" value="Unassembled WGS sequence"/>
</dbReference>
<reference evidence="4" key="1">
    <citation type="submission" date="2022-08" db="EMBL/GenBank/DDBJ databases">
        <authorList>
            <person name="Volokhov D.V."/>
            <person name="Furtak V.A."/>
            <person name="Zagorodnyaya T.A."/>
        </authorList>
    </citation>
    <scope>NUCLEOTIDE SEQUENCE</scope>
    <source>
        <strain evidence="4">CSL10203-ORH2</strain>
    </source>
</reference>
<proteinExistence type="predicted"/>
<dbReference type="PANTHER" id="PTHR24201">
    <property type="entry name" value="ANK_REP_REGION DOMAIN-CONTAINING PROTEIN"/>
    <property type="match status" value="1"/>
</dbReference>
<dbReference type="PROSITE" id="PS50297">
    <property type="entry name" value="ANK_REP_REGION"/>
    <property type="match status" value="1"/>
</dbReference>
<evidence type="ECO:0000313" key="4">
    <source>
        <dbReference type="EMBL" id="MCS4532891.1"/>
    </source>
</evidence>
<comment type="caution">
    <text evidence="4">The sequence shown here is derived from an EMBL/GenBank/DDBJ whole genome shotgun (WGS) entry which is preliminary data.</text>
</comment>
<reference evidence="4" key="2">
    <citation type="journal article" date="2023" name="Curr. Microbiol.">
        <title>Neisseria montereyensis sp. nov., Isolated from Oropharynx of California Sea Lion (Zalophus californianus): Genomic, Phylogenetic, and Phenotypic Study.</title>
        <authorList>
            <person name="Volokhov D.V."/>
            <person name="Zagorodnyaya T.A."/>
            <person name="Furtak V.A."/>
            <person name="Nattanmai G."/>
            <person name="Randall L."/>
            <person name="Jose S."/>
            <person name="Gao Y."/>
            <person name="Gulland F.M."/>
            <person name="Eisenberg T."/>
            <person name="Delmonte P."/>
            <person name="Blom J."/>
            <person name="Mitchell K.K."/>
        </authorList>
    </citation>
    <scope>NUCLEOTIDE SEQUENCE</scope>
    <source>
        <strain evidence="4">CSL10203-ORH2</strain>
    </source>
</reference>
<accession>A0ABT2FAB8</accession>
<dbReference type="SUPFAM" id="SSF48403">
    <property type="entry name" value="Ankyrin repeat"/>
    <property type="match status" value="1"/>
</dbReference>
<protein>
    <submittedName>
        <fullName evidence="4">Ankyrin repeat domain-containing protein</fullName>
    </submittedName>
</protein>
<dbReference type="InterPro" id="IPR036770">
    <property type="entry name" value="Ankyrin_rpt-contain_sf"/>
</dbReference>
<gene>
    <name evidence="4" type="ORF">NXS09_01070</name>
</gene>
<keyword evidence="1" id="KW-0677">Repeat</keyword>
<evidence type="ECO:0000313" key="5">
    <source>
        <dbReference type="Proteomes" id="UP001166947"/>
    </source>
</evidence>
<dbReference type="Gene3D" id="1.25.40.20">
    <property type="entry name" value="Ankyrin repeat-containing domain"/>
    <property type="match status" value="1"/>
</dbReference>
<name>A0ABT2FAB8_9NEIS</name>
<keyword evidence="2 3" id="KW-0040">ANK repeat</keyword>
<feature type="repeat" description="ANK" evidence="3">
    <location>
        <begin position="91"/>
        <end position="123"/>
    </location>
</feature>
<evidence type="ECO:0000256" key="3">
    <source>
        <dbReference type="PROSITE-ProRule" id="PRU00023"/>
    </source>
</evidence>
<keyword evidence="5" id="KW-1185">Reference proteome</keyword>
<dbReference type="SMART" id="SM00248">
    <property type="entry name" value="ANK"/>
    <property type="match status" value="2"/>
</dbReference>
<evidence type="ECO:0000256" key="2">
    <source>
        <dbReference type="ARBA" id="ARBA00023043"/>
    </source>
</evidence>
<sequence>MDDKDKQNYEEMKKEYEDNFDRLILLANKAGDIALLEQMEAEGKLEPLMVTPYENWNYLHLVNMSRVRQSPPETNAFYISRGVDVNLQSGDGCTPLHYAMRVGNGDVALLMLEAGANPNIPDRHQVIPLAMMLAMPDRLDVLEKMLENGGDVHYLSGGNEVGVLEELKLNSSDDKEAQPIIALMEKYA</sequence>
<dbReference type="EMBL" id="JANUXW010000001">
    <property type="protein sequence ID" value="MCS4532891.1"/>
    <property type="molecule type" value="Genomic_DNA"/>
</dbReference>